<dbReference type="GO" id="GO:0016787">
    <property type="term" value="F:hydrolase activity"/>
    <property type="evidence" value="ECO:0007669"/>
    <property type="project" value="UniProtKB-KW"/>
</dbReference>
<reference evidence="2 3" key="1">
    <citation type="submission" date="2019-05" db="EMBL/GenBank/DDBJ databases">
        <title>Mycolicibacterium sphagni ENV482 genome assembly.</title>
        <authorList>
            <person name="Chen W."/>
            <person name="Faulkner N.W."/>
            <person name="Hyman M.R."/>
        </authorList>
    </citation>
    <scope>NUCLEOTIDE SEQUENCE [LARGE SCALE GENOMIC DNA]</scope>
    <source>
        <strain evidence="2 3">ENV482</strain>
    </source>
</reference>
<dbReference type="InterPro" id="IPR037460">
    <property type="entry name" value="SEST-like"/>
</dbReference>
<dbReference type="RefSeq" id="WP_174398842.1">
    <property type="nucleotide sequence ID" value="NZ_VBSB01000010.1"/>
</dbReference>
<dbReference type="Gene3D" id="3.40.50.1110">
    <property type="entry name" value="SGNH hydrolase"/>
    <property type="match status" value="1"/>
</dbReference>
<accession>A0ABX2K1S9</accession>
<dbReference type="EMBL" id="VBSB01000010">
    <property type="protein sequence ID" value="NTY61036.1"/>
    <property type="molecule type" value="Genomic_DNA"/>
</dbReference>
<sequence length="264" mass="27815">MNEERSRNQAPRYVALGSSMAAGPGIKPRAAGSPLAAGRSARNYPHLAAERLGLDLIDVTYSGATTANVLRERQRGAPPQVDVLDGTEELVTVTIGGNDVGYVPLLFAAALPSVLRAIPVLGDRLRELLDPAARGVALNQVGAALRDIGQVLRQRSPRARILFVDYLTLLPPAGTPAPPLPRDVADLGRLVAQRLAQETLDAATATGCEVVHAAAASRDHHAWSADPWTIGAGSLLPWRPKPFHPNAAGMRAVAGLIASRFAQP</sequence>
<comment type="caution">
    <text evidence="2">The sequence shown here is derived from an EMBL/GenBank/DDBJ whole genome shotgun (WGS) entry which is preliminary data.</text>
</comment>
<keyword evidence="3" id="KW-1185">Reference proteome</keyword>
<name>A0ABX2K1S9_9MYCO</name>
<dbReference type="Pfam" id="PF13472">
    <property type="entry name" value="Lipase_GDSL_2"/>
    <property type="match status" value="1"/>
</dbReference>
<dbReference type="Proteomes" id="UP000708347">
    <property type="component" value="Unassembled WGS sequence"/>
</dbReference>
<dbReference type="InterPro" id="IPR013830">
    <property type="entry name" value="SGNH_hydro"/>
</dbReference>
<dbReference type="CDD" id="cd01823">
    <property type="entry name" value="SEST_like"/>
    <property type="match status" value="1"/>
</dbReference>
<organism evidence="2 3">
    <name type="scientific">Mycolicibacterium sphagni</name>
    <dbReference type="NCBI Taxonomy" id="1786"/>
    <lineage>
        <taxon>Bacteria</taxon>
        <taxon>Bacillati</taxon>
        <taxon>Actinomycetota</taxon>
        <taxon>Actinomycetes</taxon>
        <taxon>Mycobacteriales</taxon>
        <taxon>Mycobacteriaceae</taxon>
        <taxon>Mycolicibacterium</taxon>
    </lineage>
</organism>
<dbReference type="InterPro" id="IPR036514">
    <property type="entry name" value="SGNH_hydro_sf"/>
</dbReference>
<dbReference type="PANTHER" id="PTHR37981">
    <property type="entry name" value="LIPASE 2"/>
    <property type="match status" value="1"/>
</dbReference>
<evidence type="ECO:0000313" key="3">
    <source>
        <dbReference type="Proteomes" id="UP000708347"/>
    </source>
</evidence>
<protein>
    <submittedName>
        <fullName evidence="2">SGNH/GDSL hydrolase family protein</fullName>
    </submittedName>
</protein>
<dbReference type="PANTHER" id="PTHR37981:SF1">
    <property type="entry name" value="SGNH HYDROLASE-TYPE ESTERASE DOMAIN-CONTAINING PROTEIN"/>
    <property type="match status" value="1"/>
</dbReference>
<proteinExistence type="predicted"/>
<keyword evidence="2" id="KW-0378">Hydrolase</keyword>
<gene>
    <name evidence="2" type="ORF">FEG63_15930</name>
</gene>
<feature type="domain" description="SGNH hydrolase-type esterase" evidence="1">
    <location>
        <begin position="15"/>
        <end position="252"/>
    </location>
</feature>
<evidence type="ECO:0000313" key="2">
    <source>
        <dbReference type="EMBL" id="NTY61036.1"/>
    </source>
</evidence>
<evidence type="ECO:0000259" key="1">
    <source>
        <dbReference type="Pfam" id="PF13472"/>
    </source>
</evidence>
<dbReference type="SUPFAM" id="SSF52266">
    <property type="entry name" value="SGNH hydrolase"/>
    <property type="match status" value="1"/>
</dbReference>